<dbReference type="RefSeq" id="WP_161339410.1">
    <property type="nucleotide sequence ID" value="NZ_JBHSDG010000004.1"/>
</dbReference>
<reference evidence="2 3" key="1">
    <citation type="journal article" date="2014" name="Int. J. Syst. Evol. Microbiol.">
        <title>Sneathiella chungangensis sp. nov., isolated from a marine sand, and emended description of the genus Sneathiella.</title>
        <authorList>
            <person name="Siamphan C."/>
            <person name="Kim H."/>
            <person name="Lee J.S."/>
            <person name="Kim W."/>
        </authorList>
    </citation>
    <scope>NUCLEOTIDE SEQUENCE [LARGE SCALE GENOMIC DNA]</scope>
    <source>
        <strain evidence="2 3">KCTC 32476</strain>
    </source>
</reference>
<evidence type="ECO:0008006" key="4">
    <source>
        <dbReference type="Google" id="ProtNLM"/>
    </source>
</evidence>
<keyword evidence="1" id="KW-0732">Signal</keyword>
<feature type="signal peptide" evidence="1">
    <location>
        <begin position="1"/>
        <end position="23"/>
    </location>
</feature>
<name>A0A845MI01_9PROT</name>
<feature type="chain" id="PRO_5032436955" description="DUF4852 domain-containing protein" evidence="1">
    <location>
        <begin position="24"/>
        <end position="292"/>
    </location>
</feature>
<sequence length="292" mass="33655">MKLFVYMILFLCLAACVNTPRRAADINWPADPEERAMAERFYAEARDDQFAGLPPGLEFSFRDIDEKLITDHFEYRLDQLRGVELINAYRMNTATNFVDDLRLKACRNASARFLLDRGFIYEFNMIITGRAQKKSARDSMDKGFCVASELPMINQDAVDARYNTVRYWPNGDRVDGRVVDQITGAFQVVVKKFDHSKLKDPTLKVTEIKADGLLLSVSMVKEQKNNIKQSKYWAQNVKGRVLAKDCKKTLQLAALTIGAVYQYRMEVLYNKEVIDRALFTVSYPDCFLYNKK</sequence>
<accession>A0A845MI01</accession>
<dbReference type="Proteomes" id="UP000445696">
    <property type="component" value="Unassembled WGS sequence"/>
</dbReference>
<keyword evidence="3" id="KW-1185">Reference proteome</keyword>
<protein>
    <recommendedName>
        <fullName evidence="4">DUF4852 domain-containing protein</fullName>
    </recommendedName>
</protein>
<proteinExistence type="predicted"/>
<dbReference type="AlphaFoldDB" id="A0A845MI01"/>
<evidence type="ECO:0000313" key="2">
    <source>
        <dbReference type="EMBL" id="MZR22956.1"/>
    </source>
</evidence>
<comment type="caution">
    <text evidence="2">The sequence shown here is derived from an EMBL/GenBank/DDBJ whole genome shotgun (WGS) entry which is preliminary data.</text>
</comment>
<dbReference type="EMBL" id="WTVA01000004">
    <property type="protein sequence ID" value="MZR22956.1"/>
    <property type="molecule type" value="Genomic_DNA"/>
</dbReference>
<evidence type="ECO:0000313" key="3">
    <source>
        <dbReference type="Proteomes" id="UP000445696"/>
    </source>
</evidence>
<evidence type="ECO:0000256" key="1">
    <source>
        <dbReference type="SAM" id="SignalP"/>
    </source>
</evidence>
<organism evidence="2 3">
    <name type="scientific">Sneathiella chungangensis</name>
    <dbReference type="NCBI Taxonomy" id="1418234"/>
    <lineage>
        <taxon>Bacteria</taxon>
        <taxon>Pseudomonadati</taxon>
        <taxon>Pseudomonadota</taxon>
        <taxon>Alphaproteobacteria</taxon>
        <taxon>Sneathiellales</taxon>
        <taxon>Sneathiellaceae</taxon>
        <taxon>Sneathiella</taxon>
    </lineage>
</organism>
<gene>
    <name evidence="2" type="ORF">GQF03_11485</name>
</gene>